<dbReference type="Pfam" id="PF01070">
    <property type="entry name" value="FMN_dh"/>
    <property type="match status" value="1"/>
</dbReference>
<evidence type="ECO:0000313" key="5">
    <source>
        <dbReference type="Proteomes" id="UP001203297"/>
    </source>
</evidence>
<reference evidence="4" key="1">
    <citation type="journal article" date="2022" name="New Phytol.">
        <title>Evolutionary transition to the ectomycorrhizal habit in the genomes of a hyperdiverse lineage of mushroom-forming fungi.</title>
        <authorList>
            <person name="Looney B."/>
            <person name="Miyauchi S."/>
            <person name="Morin E."/>
            <person name="Drula E."/>
            <person name="Courty P.E."/>
            <person name="Kohler A."/>
            <person name="Kuo A."/>
            <person name="LaButti K."/>
            <person name="Pangilinan J."/>
            <person name="Lipzen A."/>
            <person name="Riley R."/>
            <person name="Andreopoulos W."/>
            <person name="He G."/>
            <person name="Johnson J."/>
            <person name="Nolan M."/>
            <person name="Tritt A."/>
            <person name="Barry K.W."/>
            <person name="Grigoriev I.V."/>
            <person name="Nagy L.G."/>
            <person name="Hibbett D."/>
            <person name="Henrissat B."/>
            <person name="Matheny P.B."/>
            <person name="Labbe J."/>
            <person name="Martin F.M."/>
        </authorList>
    </citation>
    <scope>NUCLEOTIDE SEQUENCE</scope>
    <source>
        <strain evidence="4">BPL690</strain>
    </source>
</reference>
<dbReference type="PANTHER" id="PTHR10578:SF101">
    <property type="entry name" value="L-LACTATE DEHYDROGENASE (CYTOCHROME B2)"/>
    <property type="match status" value="1"/>
</dbReference>
<dbReference type="PANTHER" id="PTHR10578">
    <property type="entry name" value="S -2-HYDROXY-ACID OXIDASE-RELATED"/>
    <property type="match status" value="1"/>
</dbReference>
<dbReference type="AlphaFoldDB" id="A0AAD4MBS1"/>
<keyword evidence="2" id="KW-0560">Oxidoreductase</keyword>
<dbReference type="SUPFAM" id="SSF51395">
    <property type="entry name" value="FMN-linked oxidoreductases"/>
    <property type="match status" value="1"/>
</dbReference>
<dbReference type="Proteomes" id="UP001203297">
    <property type="component" value="Unassembled WGS sequence"/>
</dbReference>
<dbReference type="EMBL" id="WTXG01000002">
    <property type="protein sequence ID" value="KAI0307248.1"/>
    <property type="molecule type" value="Genomic_DNA"/>
</dbReference>
<evidence type="ECO:0000256" key="2">
    <source>
        <dbReference type="ARBA" id="ARBA00023002"/>
    </source>
</evidence>
<dbReference type="GO" id="GO:0004460">
    <property type="term" value="F:L-lactate dehydrogenase (cytochrome) activity"/>
    <property type="evidence" value="ECO:0007669"/>
    <property type="project" value="TreeGrafter"/>
</dbReference>
<comment type="cofactor">
    <cofactor evidence="1">
        <name>FMN</name>
        <dbReference type="ChEBI" id="CHEBI:58210"/>
    </cofactor>
</comment>
<comment type="caution">
    <text evidence="4">The sequence shown here is derived from an EMBL/GenBank/DDBJ whole genome shotgun (WGS) entry which is preliminary data.</text>
</comment>
<dbReference type="Gene3D" id="3.20.20.70">
    <property type="entry name" value="Aldolase class I"/>
    <property type="match status" value="1"/>
</dbReference>
<sequence length="295" mass="32488">MASSLPIFISPAALARLGHPDGEMNLVRAAGKAKILQGISNNASCSIAEIMSVKQPEQHLIFQLYMNKDRIAAEKLIRRLQSDGFSAIMLTVDAAMPGKRELDQRTKGHWEGPAANGKVGSEEKGIAHAMGGYQDPDVCWDDIPWIKSLTELPLIIKGIQCIEDAERALEMYKVDGIVLSNHGGRELDYAPAPMTVLYEMRQTRPDLLDKHHVFIDGGVTRGTDVLKALCLGARAVGLGRAFLYANGVWGEEGCTRVVEIIREEIVLDMQLLGVTGLDQLTPERVKYVERSRSRL</sequence>
<proteinExistence type="predicted"/>
<evidence type="ECO:0000259" key="3">
    <source>
        <dbReference type="PROSITE" id="PS51349"/>
    </source>
</evidence>
<keyword evidence="5" id="KW-1185">Reference proteome</keyword>
<evidence type="ECO:0000256" key="1">
    <source>
        <dbReference type="ARBA" id="ARBA00001917"/>
    </source>
</evidence>
<name>A0AAD4MBS1_9AGAM</name>
<feature type="domain" description="FMN hydroxy acid dehydrogenase" evidence="3">
    <location>
        <begin position="1"/>
        <end position="290"/>
    </location>
</feature>
<accession>A0AAD4MBS1</accession>
<dbReference type="InterPro" id="IPR037396">
    <property type="entry name" value="FMN_HAD"/>
</dbReference>
<organism evidence="4 5">
    <name type="scientific">Multifurca ochricompacta</name>
    <dbReference type="NCBI Taxonomy" id="376703"/>
    <lineage>
        <taxon>Eukaryota</taxon>
        <taxon>Fungi</taxon>
        <taxon>Dikarya</taxon>
        <taxon>Basidiomycota</taxon>
        <taxon>Agaricomycotina</taxon>
        <taxon>Agaricomycetes</taxon>
        <taxon>Russulales</taxon>
        <taxon>Russulaceae</taxon>
        <taxon>Multifurca</taxon>
    </lineage>
</organism>
<dbReference type="PROSITE" id="PS51349">
    <property type="entry name" value="FMN_HYDROXY_ACID_DH_2"/>
    <property type="match status" value="1"/>
</dbReference>
<gene>
    <name evidence="4" type="ORF">B0F90DRAFT_1686607</name>
</gene>
<dbReference type="InterPro" id="IPR000262">
    <property type="entry name" value="FMN-dep_DH"/>
</dbReference>
<dbReference type="InterPro" id="IPR013785">
    <property type="entry name" value="Aldolase_TIM"/>
</dbReference>
<protein>
    <submittedName>
        <fullName evidence="4">FMN-dependent dehydrogenase</fullName>
    </submittedName>
</protein>
<evidence type="ECO:0000313" key="4">
    <source>
        <dbReference type="EMBL" id="KAI0307248.1"/>
    </source>
</evidence>
<dbReference type="GO" id="GO:0006089">
    <property type="term" value="P:lactate metabolic process"/>
    <property type="evidence" value="ECO:0007669"/>
    <property type="project" value="TreeGrafter"/>
</dbReference>